<evidence type="ECO:0000313" key="2">
    <source>
        <dbReference type="Proteomes" id="UP001501591"/>
    </source>
</evidence>
<keyword evidence="2" id="KW-1185">Reference proteome</keyword>
<reference evidence="2" key="1">
    <citation type="journal article" date="2019" name="Int. J. Syst. Evol. Microbiol.">
        <title>The Global Catalogue of Microorganisms (GCM) 10K type strain sequencing project: providing services to taxonomists for standard genome sequencing and annotation.</title>
        <authorList>
            <consortium name="The Broad Institute Genomics Platform"/>
            <consortium name="The Broad Institute Genome Sequencing Center for Infectious Disease"/>
            <person name="Wu L."/>
            <person name="Ma J."/>
        </authorList>
    </citation>
    <scope>NUCLEOTIDE SEQUENCE [LARGE SCALE GENOMIC DNA]</scope>
    <source>
        <strain evidence="2">JCM 17024</strain>
    </source>
</reference>
<gene>
    <name evidence="1" type="ORF">GCM10022383_16650</name>
</gene>
<evidence type="ECO:0000313" key="1">
    <source>
        <dbReference type="EMBL" id="GAA3939328.1"/>
    </source>
</evidence>
<accession>A0ABP7N9Q1</accession>
<sequence length="63" mass="6398">MAASTRALVSGSTRGLPLATRDTVCPDTPALAATIAIDTRFACGIRLTSPAPVCGPDLDATIR</sequence>
<proteinExistence type="predicted"/>
<protein>
    <submittedName>
        <fullName evidence="1">Uncharacterized protein</fullName>
    </submittedName>
</protein>
<comment type="caution">
    <text evidence="1">The sequence shown here is derived from an EMBL/GenBank/DDBJ whole genome shotgun (WGS) entry which is preliminary data.</text>
</comment>
<organism evidence="1 2">
    <name type="scientific">Microbacterium soli</name>
    <dbReference type="NCBI Taxonomy" id="446075"/>
    <lineage>
        <taxon>Bacteria</taxon>
        <taxon>Bacillati</taxon>
        <taxon>Actinomycetota</taxon>
        <taxon>Actinomycetes</taxon>
        <taxon>Micrococcales</taxon>
        <taxon>Microbacteriaceae</taxon>
        <taxon>Microbacterium</taxon>
    </lineage>
</organism>
<dbReference type="EMBL" id="BAABCP010000001">
    <property type="protein sequence ID" value="GAA3939328.1"/>
    <property type="molecule type" value="Genomic_DNA"/>
</dbReference>
<dbReference type="Proteomes" id="UP001501591">
    <property type="component" value="Unassembled WGS sequence"/>
</dbReference>
<name>A0ABP7N9Q1_9MICO</name>